<keyword evidence="6" id="KW-0805">Transcription regulation</keyword>
<dbReference type="PANTHER" id="PTHR12835">
    <property type="entry name" value="BIOTIN PROTEIN LIGASE"/>
    <property type="match status" value="1"/>
</dbReference>
<dbReference type="SUPFAM" id="SSF50037">
    <property type="entry name" value="C-terminal domain of transcriptional repressors"/>
    <property type="match status" value="1"/>
</dbReference>
<reference evidence="8 9" key="1">
    <citation type="journal article" date="2013" name="Int. J. Syst. Evol. Microbiol.">
        <title>Celerinatantimonas yamalensis sp. nov., a cold-adapted diazotrophic bacterium from a cold permafrost brine.</title>
        <authorList>
            <person name="Shcherbakova V."/>
            <person name="Chuvilskaya N."/>
            <person name="Rivkina E."/>
            <person name="Demidov N."/>
            <person name="Uchaeva V."/>
            <person name="Suetin S."/>
            <person name="Suzina N."/>
            <person name="Gilichinsky D."/>
        </authorList>
    </citation>
    <scope>NUCLEOTIDE SEQUENCE [LARGE SCALE GENOMIC DNA]</scope>
    <source>
        <strain evidence="8 9">C7</strain>
    </source>
</reference>
<dbReference type="EMBL" id="JBEQCT010000004">
    <property type="protein sequence ID" value="MFM2485502.1"/>
    <property type="molecule type" value="Genomic_DNA"/>
</dbReference>
<comment type="function">
    <text evidence="6">Acts both as a biotin--[acetyl-CoA-carboxylase] ligase and a biotin-operon repressor. In the presence of ATP, BirA activates biotin to form the BirA-biotinyl-5'-adenylate (BirA-bio-5'-AMP or holoBirA) complex. HoloBirA can either transfer the biotinyl moiety to the biotin carboxyl carrier protein (BCCP) subunit of acetyl-CoA carboxylase, or bind to the biotin operator site and inhibit transcription of the operon.</text>
</comment>
<dbReference type="SUPFAM" id="SSF55681">
    <property type="entry name" value="Class II aaRS and biotin synthetases"/>
    <property type="match status" value="1"/>
</dbReference>
<dbReference type="RefSeq" id="WP_408623737.1">
    <property type="nucleotide sequence ID" value="NZ_JBEQCT010000004.1"/>
</dbReference>
<accession>A0ABW9G7M8</accession>
<dbReference type="HAMAP" id="MF_00978">
    <property type="entry name" value="Bifunct_BirA"/>
    <property type="match status" value="1"/>
</dbReference>
<keyword evidence="9" id="KW-1185">Reference proteome</keyword>
<evidence type="ECO:0000256" key="4">
    <source>
        <dbReference type="ARBA" id="ARBA00023267"/>
    </source>
</evidence>
<evidence type="ECO:0000256" key="3">
    <source>
        <dbReference type="ARBA" id="ARBA00022840"/>
    </source>
</evidence>
<evidence type="ECO:0000313" key="9">
    <source>
        <dbReference type="Proteomes" id="UP001629953"/>
    </source>
</evidence>
<keyword evidence="1 6" id="KW-0436">Ligase</keyword>
<evidence type="ECO:0000256" key="5">
    <source>
        <dbReference type="ARBA" id="ARBA00047846"/>
    </source>
</evidence>
<dbReference type="CDD" id="cd16442">
    <property type="entry name" value="BPL"/>
    <property type="match status" value="1"/>
</dbReference>
<dbReference type="SUPFAM" id="SSF46785">
    <property type="entry name" value="Winged helix' DNA-binding domain"/>
    <property type="match status" value="1"/>
</dbReference>
<dbReference type="Pfam" id="PF03099">
    <property type="entry name" value="BPL_LplA_LipB"/>
    <property type="match status" value="1"/>
</dbReference>
<dbReference type="InterPro" id="IPR003142">
    <property type="entry name" value="BPL_C"/>
</dbReference>
<dbReference type="EC" id="6.3.4.15" evidence="6"/>
<comment type="caution">
    <text evidence="8">The sequence shown here is derived from an EMBL/GenBank/DDBJ whole genome shotgun (WGS) entry which is preliminary data.</text>
</comment>
<dbReference type="Gene3D" id="2.30.30.100">
    <property type="match status" value="1"/>
</dbReference>
<feature type="binding site" evidence="6">
    <location>
        <begin position="88"/>
        <end position="90"/>
    </location>
    <ligand>
        <name>biotin</name>
        <dbReference type="ChEBI" id="CHEBI:57586"/>
    </ligand>
</feature>
<feature type="binding site" evidence="6">
    <location>
        <begin position="115"/>
        <end position="117"/>
    </location>
    <ligand>
        <name>biotin</name>
        <dbReference type="ChEBI" id="CHEBI:57586"/>
    </ligand>
</feature>
<dbReference type="GO" id="GO:0004077">
    <property type="term" value="F:biotin--[biotin carboxyl-carrier protein] ligase activity"/>
    <property type="evidence" value="ECO:0007669"/>
    <property type="project" value="UniProtKB-EC"/>
</dbReference>
<dbReference type="PROSITE" id="PS51733">
    <property type="entry name" value="BPL_LPL_CATALYTIC"/>
    <property type="match status" value="1"/>
</dbReference>
<dbReference type="InterPro" id="IPR045864">
    <property type="entry name" value="aa-tRNA-synth_II/BPL/LPL"/>
</dbReference>
<comment type="catalytic activity">
    <reaction evidence="5 6">
        <text>biotin + L-lysyl-[protein] + ATP = N(6)-biotinyl-L-lysyl-[protein] + AMP + diphosphate + H(+)</text>
        <dbReference type="Rhea" id="RHEA:11756"/>
        <dbReference type="Rhea" id="RHEA-COMP:9752"/>
        <dbReference type="Rhea" id="RHEA-COMP:10505"/>
        <dbReference type="ChEBI" id="CHEBI:15378"/>
        <dbReference type="ChEBI" id="CHEBI:29969"/>
        <dbReference type="ChEBI" id="CHEBI:30616"/>
        <dbReference type="ChEBI" id="CHEBI:33019"/>
        <dbReference type="ChEBI" id="CHEBI:57586"/>
        <dbReference type="ChEBI" id="CHEBI:83144"/>
        <dbReference type="ChEBI" id="CHEBI:456215"/>
        <dbReference type="EC" id="6.3.4.15"/>
    </reaction>
</comment>
<dbReference type="Pfam" id="PF02237">
    <property type="entry name" value="BPL_C"/>
    <property type="match status" value="1"/>
</dbReference>
<dbReference type="InterPro" id="IPR008988">
    <property type="entry name" value="Transcriptional_repressor_C"/>
</dbReference>
<feature type="domain" description="BPL/LPL catalytic" evidence="7">
    <location>
        <begin position="70"/>
        <end position="253"/>
    </location>
</feature>
<dbReference type="Gene3D" id="3.30.930.10">
    <property type="entry name" value="Bira Bifunctional Protein, Domain 2"/>
    <property type="match status" value="1"/>
</dbReference>
<proteinExistence type="inferred from homology"/>
<evidence type="ECO:0000256" key="6">
    <source>
        <dbReference type="HAMAP-Rule" id="MF_00978"/>
    </source>
</evidence>
<evidence type="ECO:0000256" key="1">
    <source>
        <dbReference type="ARBA" id="ARBA00022598"/>
    </source>
</evidence>
<dbReference type="InterPro" id="IPR030855">
    <property type="entry name" value="Bifunct_BirA"/>
</dbReference>
<keyword evidence="3 6" id="KW-0067">ATP-binding</keyword>
<keyword evidence="6" id="KW-0238">DNA-binding</keyword>
<sequence length="319" mass="35353">MQNHHNAFELLNYLSDGHFYSGQLLAQHLNVSRTSIATYIHQLQAMGVDIYSVKGRGYCLAHSISMLDLDKLQPHIKAPIHLFSEIASTNSWMMGRLNDLSHGELVSCDYQNAGRGRRGRSFHSAVAGQLPFSIHWQHEGNLDGLQGLSLVVGIAVAQTLREMGYTTVGLKWPNDIYAGYEKLAGILIEMTGQPQQLVHIVAGIGINVRLGDVSAGIDQKVADLSRLQEQIVDRNDLLVRCYQALNQAYQQFSENGLVPFIEQWNELDIFHGEAVKLIFSDGRTVEGNVSGVDSQGNLLLKQNHEIHAFSAGEVSLRPQ</sequence>
<name>A0ABW9G7M8_9GAMM</name>
<gene>
    <name evidence="6 8" type="primary">birA</name>
    <name evidence="8" type="ORF">ABUE30_10585</name>
</gene>
<keyword evidence="6" id="KW-0678">Repressor</keyword>
<evidence type="ECO:0000256" key="2">
    <source>
        <dbReference type="ARBA" id="ARBA00022741"/>
    </source>
</evidence>
<organism evidence="8 9">
    <name type="scientific">Celerinatantimonas yamalensis</name>
    <dbReference type="NCBI Taxonomy" id="559956"/>
    <lineage>
        <taxon>Bacteria</taxon>
        <taxon>Pseudomonadati</taxon>
        <taxon>Pseudomonadota</taxon>
        <taxon>Gammaproteobacteria</taxon>
        <taxon>Celerinatantimonadaceae</taxon>
        <taxon>Celerinatantimonas</taxon>
    </lineage>
</organism>
<dbReference type="PANTHER" id="PTHR12835:SF5">
    <property type="entry name" value="BIOTIN--PROTEIN LIGASE"/>
    <property type="match status" value="1"/>
</dbReference>
<protein>
    <recommendedName>
        <fullName evidence="6">Bifunctional ligase/repressor BirA</fullName>
    </recommendedName>
    <alternativeName>
        <fullName evidence="6">Biotin operon repressor</fullName>
    </alternativeName>
    <alternativeName>
        <fullName evidence="6">Biotin--[acetyl-CoA-carboxylase] ligase</fullName>
        <ecNumber evidence="6">6.3.4.15</ecNumber>
    </alternativeName>
    <alternativeName>
        <fullName evidence="6">Biotin--protein ligase</fullName>
    </alternativeName>
    <alternativeName>
        <fullName evidence="6">Biotin-[acetyl-CoA carboxylase] synthetase</fullName>
    </alternativeName>
</protein>
<dbReference type="InterPro" id="IPR036388">
    <property type="entry name" value="WH-like_DNA-bd_sf"/>
</dbReference>
<dbReference type="InterPro" id="IPR036390">
    <property type="entry name" value="WH_DNA-bd_sf"/>
</dbReference>
<dbReference type="Gene3D" id="1.10.10.10">
    <property type="entry name" value="Winged helix-like DNA-binding domain superfamily/Winged helix DNA-binding domain"/>
    <property type="match status" value="1"/>
</dbReference>
<keyword evidence="4 6" id="KW-0092">Biotin</keyword>
<dbReference type="InterPro" id="IPR004408">
    <property type="entry name" value="Biotin_CoA_COase_ligase"/>
</dbReference>
<feature type="binding site" evidence="6">
    <location>
        <position position="111"/>
    </location>
    <ligand>
        <name>biotin</name>
        <dbReference type="ChEBI" id="CHEBI:57586"/>
    </ligand>
</feature>
<dbReference type="NCBIfam" id="TIGR00121">
    <property type="entry name" value="birA_ligase"/>
    <property type="match status" value="1"/>
</dbReference>
<comment type="similarity">
    <text evidence="6">Belongs to the biotin--protein ligase family.</text>
</comment>
<dbReference type="NCBIfam" id="NF008847">
    <property type="entry name" value="PRK11886.1-2"/>
    <property type="match status" value="1"/>
</dbReference>
<feature type="DNA-binding region" description="H-T-H motif" evidence="6">
    <location>
        <begin position="22"/>
        <end position="41"/>
    </location>
</feature>
<dbReference type="InterPro" id="IPR013196">
    <property type="entry name" value="HTH_11"/>
</dbReference>
<evidence type="ECO:0000259" key="7">
    <source>
        <dbReference type="PROSITE" id="PS51733"/>
    </source>
</evidence>
<dbReference type="Proteomes" id="UP001629953">
    <property type="component" value="Unassembled WGS sequence"/>
</dbReference>
<keyword evidence="2 6" id="KW-0547">Nucleotide-binding</keyword>
<evidence type="ECO:0000313" key="8">
    <source>
        <dbReference type="EMBL" id="MFM2485502.1"/>
    </source>
</evidence>
<dbReference type="InterPro" id="IPR004143">
    <property type="entry name" value="BPL_LPL_catalytic"/>
</dbReference>
<feature type="binding site" evidence="6">
    <location>
        <position position="182"/>
    </location>
    <ligand>
        <name>biotin</name>
        <dbReference type="ChEBI" id="CHEBI:57586"/>
    </ligand>
</feature>
<dbReference type="Pfam" id="PF08279">
    <property type="entry name" value="HTH_11"/>
    <property type="match status" value="1"/>
</dbReference>
<keyword evidence="6" id="KW-0804">Transcription</keyword>